<dbReference type="PROSITE" id="PS50089">
    <property type="entry name" value="ZF_RING_2"/>
    <property type="match status" value="1"/>
</dbReference>
<evidence type="ECO:0000256" key="13">
    <source>
        <dbReference type="ARBA" id="ARBA00023136"/>
    </source>
</evidence>
<keyword evidence="11" id="KW-0862">Zinc</keyword>
<evidence type="ECO:0000256" key="2">
    <source>
        <dbReference type="ARBA" id="ARBA00004127"/>
    </source>
</evidence>
<keyword evidence="5" id="KW-0808">Transferase</keyword>
<evidence type="ECO:0000256" key="15">
    <source>
        <dbReference type="SAM" id="MobiDB-lite"/>
    </source>
</evidence>
<protein>
    <recommendedName>
        <fullName evidence="4">RING-type E3 ubiquitin transferase</fullName>
        <ecNumber evidence="4">2.3.2.27</ecNumber>
    </recommendedName>
</protein>
<comment type="caution">
    <text evidence="19">The sequence shown here is derived from an EMBL/GenBank/DDBJ whole genome shotgun (WGS) entry which is preliminary data.</text>
</comment>
<comment type="pathway">
    <text evidence="3">Protein modification; protein ubiquitination.</text>
</comment>
<evidence type="ECO:0000256" key="6">
    <source>
        <dbReference type="ARBA" id="ARBA00022692"/>
    </source>
</evidence>
<dbReference type="InterPro" id="IPR013083">
    <property type="entry name" value="Znf_RING/FYVE/PHD"/>
</dbReference>
<feature type="region of interest" description="Disordered" evidence="15">
    <location>
        <begin position="40"/>
        <end position="62"/>
    </location>
</feature>
<keyword evidence="13 16" id="KW-0472">Membrane</keyword>
<keyword evidence="7" id="KW-0479">Metal-binding</keyword>
<evidence type="ECO:0000256" key="10">
    <source>
        <dbReference type="ARBA" id="ARBA00022786"/>
    </source>
</evidence>
<evidence type="ECO:0000313" key="20">
    <source>
        <dbReference type="Proteomes" id="UP000239649"/>
    </source>
</evidence>
<sequence>MRGRPGLGRALPFWLVCLFLVAALSERARVAARPRAQAAASIATEGPAGASPPTGDADEPLGDYKGVLLERQQHPGSTVGSFNITATYKGEWSKRVWHQPLEPTGPLQQRSGVAILKLRSAAQAEGGVVAVQGEMVLRDGQYVSRGDVMLSVQGVYVPAVGRMLAVVEPAVPIRLPAKAPATTRRRRRRRRQQQVDPGEGGSGGSSSGGGGSGATSSSSSSSTSRGLGGLGEAHEAEEAAAEEAAAEEAVAAGGGSALAVGEHQLEQREVLRAAARQVARLAAKLREEGAELEDMPDPTGQYEEAHSWRRCEFRLELAVAAAAGPAAGGGRGGGGGGGPGVAAARALGRRMVPGGGAAHLQGGAAGAGLDLVLEGSLVSHNCGTKLAVSLAMAHVEEYYSKAVNYTLMITVLGLAQVLLLVRQMEAASTPALASRVSLLTLALQAVLDAYLCLAHLTLGIMVESLFHSFGTVAFMQFVVFAIFEMRFLLSVSRARRGGVDPWSAQREVSVLYARFYAALLGGILATYQLQRHMPLLIFAFFSFWWPQIVLCVRTDGRQPLRPEFVLGTSVARLALPLYVYACPSNLLRVEPSPALCAALVAWVGLQCGLLVAQHQWGPRCFLPKSLLPRRYDYSRPVPAPALRGCADCCGEGGEGGGGGGELECSICLSKVDVESKTQRAVTPCHHVFHRACLEQWLTVKADCPTCRRQLPPL</sequence>
<dbReference type="OrthoDB" id="9984778at2759"/>
<keyword evidence="6 16" id="KW-0812">Transmembrane</keyword>
<keyword evidence="20" id="KW-1185">Reference proteome</keyword>
<comment type="catalytic activity">
    <reaction evidence="1">
        <text>S-ubiquitinyl-[E2 ubiquitin-conjugating enzyme]-L-cysteine + [acceptor protein]-L-lysine = [E2 ubiquitin-conjugating enzyme]-L-cysteine + N(6)-ubiquitinyl-[acceptor protein]-L-lysine.</text>
        <dbReference type="EC" id="2.3.2.27"/>
    </reaction>
</comment>
<evidence type="ECO:0000256" key="7">
    <source>
        <dbReference type="ARBA" id="ARBA00022723"/>
    </source>
</evidence>
<dbReference type="STRING" id="554055.A0A2P6VDH3"/>
<dbReference type="InterPro" id="IPR011016">
    <property type="entry name" value="Znf_RING-CH"/>
</dbReference>
<feature type="compositionally biased region" description="Low complexity" evidence="15">
    <location>
        <begin position="214"/>
        <end position="225"/>
    </location>
</feature>
<evidence type="ECO:0000256" key="1">
    <source>
        <dbReference type="ARBA" id="ARBA00000900"/>
    </source>
</evidence>
<feature type="chain" id="PRO_5015118186" description="RING-type E3 ubiquitin transferase" evidence="17">
    <location>
        <begin position="33"/>
        <end position="713"/>
    </location>
</feature>
<dbReference type="GO" id="GO:0012505">
    <property type="term" value="C:endomembrane system"/>
    <property type="evidence" value="ECO:0007669"/>
    <property type="project" value="UniProtKB-SubCell"/>
</dbReference>
<dbReference type="EC" id="2.3.2.27" evidence="4"/>
<evidence type="ECO:0000256" key="4">
    <source>
        <dbReference type="ARBA" id="ARBA00012483"/>
    </source>
</evidence>
<dbReference type="SMART" id="SM00744">
    <property type="entry name" value="RINGv"/>
    <property type="match status" value="1"/>
</dbReference>
<evidence type="ECO:0000256" key="17">
    <source>
        <dbReference type="SAM" id="SignalP"/>
    </source>
</evidence>
<dbReference type="InterPro" id="IPR021319">
    <property type="entry name" value="DUF2921"/>
</dbReference>
<dbReference type="SUPFAM" id="SSF57850">
    <property type="entry name" value="RING/U-box"/>
    <property type="match status" value="1"/>
</dbReference>
<feature type="signal peptide" evidence="17">
    <location>
        <begin position="1"/>
        <end position="32"/>
    </location>
</feature>
<feature type="compositionally biased region" description="Gly residues" evidence="15">
    <location>
        <begin position="198"/>
        <end position="213"/>
    </location>
</feature>
<feature type="region of interest" description="Disordered" evidence="15">
    <location>
        <begin position="178"/>
        <end position="248"/>
    </location>
</feature>
<keyword evidence="12 16" id="KW-1133">Transmembrane helix</keyword>
<dbReference type="PANTHER" id="PTHR22763">
    <property type="entry name" value="RING ZINC FINGER PROTEIN"/>
    <property type="match status" value="1"/>
</dbReference>
<dbReference type="GO" id="GO:0061630">
    <property type="term" value="F:ubiquitin protein ligase activity"/>
    <property type="evidence" value="ECO:0007669"/>
    <property type="project" value="UniProtKB-EC"/>
</dbReference>
<evidence type="ECO:0000256" key="9">
    <source>
        <dbReference type="ARBA" id="ARBA00022771"/>
    </source>
</evidence>
<proteinExistence type="predicted"/>
<dbReference type="Proteomes" id="UP000239649">
    <property type="component" value="Unassembled WGS sequence"/>
</dbReference>
<keyword evidence="9 14" id="KW-0863">Zinc-finger</keyword>
<accession>A0A2P6VDH3</accession>
<name>A0A2P6VDH3_9CHLO</name>
<dbReference type="SMART" id="SM00184">
    <property type="entry name" value="RING"/>
    <property type="match status" value="1"/>
</dbReference>
<evidence type="ECO:0000256" key="16">
    <source>
        <dbReference type="SAM" id="Phobius"/>
    </source>
</evidence>
<keyword evidence="10" id="KW-0833">Ubl conjugation pathway</keyword>
<dbReference type="GO" id="GO:0016874">
    <property type="term" value="F:ligase activity"/>
    <property type="evidence" value="ECO:0007669"/>
    <property type="project" value="UniProtKB-KW"/>
</dbReference>
<feature type="transmembrane region" description="Helical" evidence="16">
    <location>
        <begin position="510"/>
        <end position="529"/>
    </location>
</feature>
<evidence type="ECO:0000259" key="18">
    <source>
        <dbReference type="PROSITE" id="PS50089"/>
    </source>
</evidence>
<evidence type="ECO:0000313" key="19">
    <source>
        <dbReference type="EMBL" id="PSC72127.1"/>
    </source>
</evidence>
<dbReference type="GO" id="GO:0008270">
    <property type="term" value="F:zinc ion binding"/>
    <property type="evidence" value="ECO:0007669"/>
    <property type="project" value="UniProtKB-KW"/>
</dbReference>
<evidence type="ECO:0000256" key="8">
    <source>
        <dbReference type="ARBA" id="ARBA00022729"/>
    </source>
</evidence>
<dbReference type="Pfam" id="PF13639">
    <property type="entry name" value="zf-RING_2"/>
    <property type="match status" value="1"/>
</dbReference>
<keyword evidence="8 17" id="KW-0732">Signal</keyword>
<dbReference type="PANTHER" id="PTHR22763:SF162">
    <property type="entry name" value="TRANSMEMBRANE E3 UBIQUITIN-PROTEIN LIGASE 1"/>
    <property type="match status" value="1"/>
</dbReference>
<dbReference type="EMBL" id="LHPF02000011">
    <property type="protein sequence ID" value="PSC72127.1"/>
    <property type="molecule type" value="Genomic_DNA"/>
</dbReference>
<feature type="transmembrane region" description="Helical" evidence="16">
    <location>
        <begin position="441"/>
        <end position="462"/>
    </location>
</feature>
<evidence type="ECO:0000256" key="5">
    <source>
        <dbReference type="ARBA" id="ARBA00022679"/>
    </source>
</evidence>
<dbReference type="Pfam" id="PF11145">
    <property type="entry name" value="DUF2921"/>
    <property type="match status" value="1"/>
</dbReference>
<feature type="compositionally biased region" description="Basic residues" evidence="15">
    <location>
        <begin position="183"/>
        <end position="192"/>
    </location>
</feature>
<dbReference type="InterPro" id="IPR050731">
    <property type="entry name" value="HRD1_E3_ubiq-ligases"/>
</dbReference>
<gene>
    <name evidence="19" type="ORF">C2E20_4414</name>
</gene>
<evidence type="ECO:0000256" key="11">
    <source>
        <dbReference type="ARBA" id="ARBA00022833"/>
    </source>
</evidence>
<dbReference type="GO" id="GO:0043161">
    <property type="term" value="P:proteasome-mediated ubiquitin-dependent protein catabolic process"/>
    <property type="evidence" value="ECO:0007669"/>
    <property type="project" value="TreeGrafter"/>
</dbReference>
<reference evidence="19 20" key="1">
    <citation type="journal article" date="2018" name="Plant J.">
        <title>Genome sequences of Chlorella sorokiniana UTEX 1602 and Micractinium conductrix SAG 241.80: implications to maltose excretion by a green alga.</title>
        <authorList>
            <person name="Arriola M.B."/>
            <person name="Velmurugan N."/>
            <person name="Zhang Y."/>
            <person name="Plunkett M.H."/>
            <person name="Hondzo H."/>
            <person name="Barney B.M."/>
        </authorList>
    </citation>
    <scope>NUCLEOTIDE SEQUENCE [LARGE SCALE GENOMIC DNA]</scope>
    <source>
        <strain evidence="19 20">SAG 241.80</strain>
    </source>
</reference>
<feature type="transmembrane region" description="Helical" evidence="16">
    <location>
        <begin position="402"/>
        <end position="421"/>
    </location>
</feature>
<evidence type="ECO:0000256" key="14">
    <source>
        <dbReference type="PROSITE-ProRule" id="PRU00175"/>
    </source>
</evidence>
<organism evidence="19 20">
    <name type="scientific">Micractinium conductrix</name>
    <dbReference type="NCBI Taxonomy" id="554055"/>
    <lineage>
        <taxon>Eukaryota</taxon>
        <taxon>Viridiplantae</taxon>
        <taxon>Chlorophyta</taxon>
        <taxon>core chlorophytes</taxon>
        <taxon>Trebouxiophyceae</taxon>
        <taxon>Chlorellales</taxon>
        <taxon>Chlorellaceae</taxon>
        <taxon>Chlorella clade</taxon>
        <taxon>Micractinium</taxon>
    </lineage>
</organism>
<dbReference type="AlphaFoldDB" id="A0A2P6VDH3"/>
<comment type="subcellular location">
    <subcellularLocation>
        <location evidence="2">Endomembrane system</location>
        <topology evidence="2">Multi-pass membrane protein</topology>
    </subcellularLocation>
</comment>
<dbReference type="InterPro" id="IPR001841">
    <property type="entry name" value="Znf_RING"/>
</dbReference>
<evidence type="ECO:0000256" key="3">
    <source>
        <dbReference type="ARBA" id="ARBA00004906"/>
    </source>
</evidence>
<feature type="domain" description="RING-type" evidence="18">
    <location>
        <begin position="664"/>
        <end position="707"/>
    </location>
</feature>
<feature type="transmembrane region" description="Helical" evidence="16">
    <location>
        <begin position="468"/>
        <end position="489"/>
    </location>
</feature>
<evidence type="ECO:0000256" key="12">
    <source>
        <dbReference type="ARBA" id="ARBA00022989"/>
    </source>
</evidence>
<dbReference type="Gene3D" id="3.30.40.10">
    <property type="entry name" value="Zinc/RING finger domain, C3HC4 (zinc finger)"/>
    <property type="match status" value="1"/>
</dbReference>